<dbReference type="SUPFAM" id="SSF48452">
    <property type="entry name" value="TPR-like"/>
    <property type="match status" value="1"/>
</dbReference>
<name>A0A9W6LMK8_9FUSO</name>
<evidence type="ECO:0000256" key="1">
    <source>
        <dbReference type="PROSITE-ProRule" id="PRU00339"/>
    </source>
</evidence>
<keyword evidence="1" id="KW-0802">TPR repeat</keyword>
<comment type="caution">
    <text evidence="2">The sequence shown here is derived from an EMBL/GenBank/DDBJ whole genome shotgun (WGS) entry which is preliminary data.</text>
</comment>
<dbReference type="RefSeq" id="WP_281834412.1">
    <property type="nucleotide sequence ID" value="NZ_BSDY01000005.1"/>
</dbReference>
<dbReference type="EMBL" id="BSDY01000005">
    <property type="protein sequence ID" value="GLI55742.1"/>
    <property type="molecule type" value="Genomic_DNA"/>
</dbReference>
<evidence type="ECO:0000313" key="3">
    <source>
        <dbReference type="Proteomes" id="UP001144471"/>
    </source>
</evidence>
<dbReference type="Proteomes" id="UP001144471">
    <property type="component" value="Unassembled WGS sequence"/>
</dbReference>
<dbReference type="InterPro" id="IPR011990">
    <property type="entry name" value="TPR-like_helical_dom_sf"/>
</dbReference>
<dbReference type="InterPro" id="IPR019734">
    <property type="entry name" value="TPR_rpt"/>
</dbReference>
<reference evidence="2" key="1">
    <citation type="submission" date="2022-12" db="EMBL/GenBank/DDBJ databases">
        <title>Reference genome sequencing for broad-spectrum identification of bacterial and archaeal isolates by mass spectrometry.</title>
        <authorList>
            <person name="Sekiguchi Y."/>
            <person name="Tourlousse D.M."/>
        </authorList>
    </citation>
    <scope>NUCLEOTIDE SEQUENCE</scope>
    <source>
        <strain evidence="2">10succ1</strain>
    </source>
</reference>
<accession>A0A9W6LMK8</accession>
<keyword evidence="3" id="KW-1185">Reference proteome</keyword>
<organism evidence="2 3">
    <name type="scientific">Propionigenium maris DSM 9537</name>
    <dbReference type="NCBI Taxonomy" id="1123000"/>
    <lineage>
        <taxon>Bacteria</taxon>
        <taxon>Fusobacteriati</taxon>
        <taxon>Fusobacteriota</taxon>
        <taxon>Fusobacteriia</taxon>
        <taxon>Fusobacteriales</taxon>
        <taxon>Fusobacteriaceae</taxon>
        <taxon>Propionigenium</taxon>
    </lineage>
</organism>
<feature type="repeat" description="TPR" evidence="1">
    <location>
        <begin position="123"/>
        <end position="156"/>
    </location>
</feature>
<proteinExistence type="predicted"/>
<sequence length="396" mass="45098">MVRKLKRRNLFVTPNLEKVADKEYLIVFPESADKFIQKHYEAVENLENDYPVVAEKGLNDVIKSLKGHFASYNLLIDIAQGNNDHSKVAKLFTNGEREAKTILNAVSKEDSIPWKYGSNRDFLRFLYNLGVRALATSSLKKAEEIFKTIIRLNPSDDQDVKEILVDTLFDLKKYDEIIEISKDYDHSKNSAMIFNEILCQYIKGDLERAAELTGSLNEESISVFRNLLDGEGNILDDSSAHNYIPISVIQNKSLFYWENFKEYWDSYPGSIDFLKENITLGEAPTATSAVEKEGVADLDTCPLDAFKGHLEEKKLKETTVREHIDNIKLFEGVLSSKEGVLEEVLNIYKGGVTKSKLNKLVTTLNQYFRFVIEDKEALKEILGDLKTLKEGLLNSM</sequence>
<dbReference type="Gene3D" id="1.25.40.10">
    <property type="entry name" value="Tetratricopeptide repeat domain"/>
    <property type="match status" value="1"/>
</dbReference>
<gene>
    <name evidence="2" type="ORF">PM10SUCC1_12560</name>
</gene>
<protein>
    <submittedName>
        <fullName evidence="2">Uncharacterized protein</fullName>
    </submittedName>
</protein>
<dbReference type="AlphaFoldDB" id="A0A9W6LMK8"/>
<dbReference type="PROSITE" id="PS50005">
    <property type="entry name" value="TPR"/>
    <property type="match status" value="1"/>
</dbReference>
<evidence type="ECO:0000313" key="2">
    <source>
        <dbReference type="EMBL" id="GLI55742.1"/>
    </source>
</evidence>